<dbReference type="PANTHER" id="PTHR35004">
    <property type="entry name" value="TRANSPOSASE RV3428C-RELATED"/>
    <property type="match status" value="1"/>
</dbReference>
<reference evidence="6" key="1">
    <citation type="submission" date="2015-06" db="EMBL/GenBank/DDBJ databases">
        <authorList>
            <person name="Joergensen T."/>
        </authorList>
    </citation>
    <scope>NUCLEOTIDE SEQUENCE</scope>
    <source>
        <strain evidence="6">RGRH1808</strain>
    </source>
</reference>
<keyword evidence="1" id="KW-0815">Transposition</keyword>
<evidence type="ECO:0000259" key="5">
    <source>
        <dbReference type="PROSITE" id="PS50994"/>
    </source>
</evidence>
<evidence type="ECO:0000256" key="2">
    <source>
        <dbReference type="ARBA" id="ARBA00023125"/>
    </source>
</evidence>
<dbReference type="NCBIfam" id="NF033546">
    <property type="entry name" value="transpos_IS21"/>
    <property type="match status" value="1"/>
</dbReference>
<dbReference type="PANTHER" id="PTHR35004:SF6">
    <property type="entry name" value="TRANSPOSASE"/>
    <property type="match status" value="1"/>
</dbReference>
<dbReference type="GO" id="GO:0003677">
    <property type="term" value="F:DNA binding"/>
    <property type="evidence" value="ECO:0007669"/>
    <property type="project" value="UniProtKB-KW"/>
</dbReference>
<dbReference type="AlphaFoldDB" id="A0A0H5QQN4"/>
<dbReference type="InterPro" id="IPR036397">
    <property type="entry name" value="RNaseH_sf"/>
</dbReference>
<dbReference type="Gene3D" id="1.10.10.60">
    <property type="entry name" value="Homeodomain-like"/>
    <property type="match status" value="1"/>
</dbReference>
<dbReference type="InterPro" id="IPR012337">
    <property type="entry name" value="RNaseH-like_sf"/>
</dbReference>
<dbReference type="InterPro" id="IPR001584">
    <property type="entry name" value="Integrase_cat-core"/>
</dbReference>
<dbReference type="GO" id="GO:0032196">
    <property type="term" value="P:transposition"/>
    <property type="evidence" value="ECO:0007669"/>
    <property type="project" value="UniProtKB-KW"/>
</dbReference>
<evidence type="ECO:0008006" key="7">
    <source>
        <dbReference type="Google" id="ProtNLM"/>
    </source>
</evidence>
<dbReference type="InterPro" id="IPR017894">
    <property type="entry name" value="HTH_IS21_transposase_type"/>
</dbReference>
<evidence type="ECO:0000313" key="6">
    <source>
        <dbReference type="EMBL" id="CRY97997.1"/>
    </source>
</evidence>
<feature type="domain" description="HTH IS21-type" evidence="4">
    <location>
        <begin position="14"/>
        <end position="79"/>
    </location>
</feature>
<protein>
    <recommendedName>
        <fullName evidence="7">Integrase catalytic domain-containing protein</fullName>
    </recommendedName>
</protein>
<name>A0A0H5QQN4_9ZZZZ</name>
<sequence>MNAYELESPERKLVMWYKVKELSRKGLRQAQICRETGLDKKTVRRYMGMTHEEFVSSPTYHRMYVKILDPYEDTVQRWLEAHNDLSSAQIHDWLKERYENLPEINPKTVFNFVRYIRAKYEIAKPKATASRQYAKVEETEYGEYAQVDFGECWMHYEDGRKVKVYFFVMVLCRSRKKYVWFSRSPFTAELAVYAHEKAFVYYGGKPKHVLYDQDAVFLHDENLGDYVLTKTFNAFVNQEHLDVIFCRKSDPESKGKVENAVKYIKYNFLRGRAFYDIARLNEEADHWLSRTANGLPHSATKLIPDEVFEEERAYLTPYTGTPSLPARQMMEYTVHKHNIISCKGNDYSVPLGTYKGQGTKVWASIKEDVLEIYDKESGKQIASYKIPKGKGHYVVNPEHRKVHHIQKDKLETEILEYCGFDNLALEWMINLKEDKPRYYGQNLRELAKGMYNFEASTLHLAFERSLNSGMYNAKDFIALCDRLGRRIPNRKLATSLKDMLPSAVTEMPEKTNISTYSKYFS</sequence>
<dbReference type="GO" id="GO:0015074">
    <property type="term" value="P:DNA integration"/>
    <property type="evidence" value="ECO:0007669"/>
    <property type="project" value="InterPro"/>
</dbReference>
<dbReference type="GO" id="GO:0006310">
    <property type="term" value="P:DNA recombination"/>
    <property type="evidence" value="ECO:0007669"/>
    <property type="project" value="UniProtKB-KW"/>
</dbReference>
<keyword evidence="2" id="KW-0238">DNA-binding</keyword>
<feature type="domain" description="Integrase catalytic" evidence="5">
    <location>
        <begin position="136"/>
        <end position="312"/>
    </location>
</feature>
<dbReference type="Gene3D" id="3.30.420.10">
    <property type="entry name" value="Ribonuclease H-like superfamily/Ribonuclease H"/>
    <property type="match status" value="1"/>
</dbReference>
<dbReference type="SUPFAM" id="SSF53098">
    <property type="entry name" value="Ribonuclease H-like"/>
    <property type="match status" value="1"/>
</dbReference>
<dbReference type="PROSITE" id="PS50994">
    <property type="entry name" value="INTEGRASE"/>
    <property type="match status" value="1"/>
</dbReference>
<evidence type="ECO:0000259" key="4">
    <source>
        <dbReference type="PROSITE" id="PS50531"/>
    </source>
</evidence>
<evidence type="ECO:0000256" key="1">
    <source>
        <dbReference type="ARBA" id="ARBA00022578"/>
    </source>
</evidence>
<dbReference type="PROSITE" id="PS50531">
    <property type="entry name" value="HTH_IS21"/>
    <property type="match status" value="1"/>
</dbReference>
<accession>A0A0H5QQN4</accession>
<dbReference type="EMBL" id="LN854307">
    <property type="protein sequence ID" value="CRY97997.1"/>
    <property type="molecule type" value="Genomic_DNA"/>
</dbReference>
<evidence type="ECO:0000256" key="3">
    <source>
        <dbReference type="ARBA" id="ARBA00023172"/>
    </source>
</evidence>
<organism evidence="6">
    <name type="scientific">uncultured prokaryote</name>
    <dbReference type="NCBI Taxonomy" id="198431"/>
    <lineage>
        <taxon>unclassified sequences</taxon>
        <taxon>environmental samples</taxon>
    </lineage>
</organism>
<keyword evidence="3" id="KW-0233">DNA recombination</keyword>
<proteinExistence type="predicted"/>
<reference evidence="6" key="2">
    <citation type="submission" date="2015-07" db="EMBL/GenBank/DDBJ databases">
        <title>Plasmids, circular viruses and viroids from rat gut.</title>
        <authorList>
            <person name="Jorgensen T.J."/>
            <person name="Hansen M.A."/>
            <person name="Xu Z."/>
            <person name="Tabak M.A."/>
            <person name="Sorensen S.J."/>
            <person name="Hansen L.H."/>
        </authorList>
    </citation>
    <scope>NUCLEOTIDE SEQUENCE</scope>
    <source>
        <strain evidence="6">RGRH1808</strain>
    </source>
</reference>